<reference evidence="2 3" key="1">
    <citation type="journal article" date="2024" name="J Genomics">
        <title>Draft genome sequencing and assembly of Favolaschia claudopus CIRM-BRFM 2984 isolated from oak limbs.</title>
        <authorList>
            <person name="Navarro D."/>
            <person name="Drula E."/>
            <person name="Chaduli D."/>
            <person name="Cazenave R."/>
            <person name="Ahrendt S."/>
            <person name="Wang J."/>
            <person name="Lipzen A."/>
            <person name="Daum C."/>
            <person name="Barry K."/>
            <person name="Grigoriev I.V."/>
            <person name="Favel A."/>
            <person name="Rosso M.N."/>
            <person name="Martin F."/>
        </authorList>
    </citation>
    <scope>NUCLEOTIDE SEQUENCE [LARGE SCALE GENOMIC DNA]</scope>
    <source>
        <strain evidence="2 3">CIRM-BRFM 2984</strain>
    </source>
</reference>
<comment type="caution">
    <text evidence="2">The sequence shown here is derived from an EMBL/GenBank/DDBJ whole genome shotgun (WGS) entry which is preliminary data.</text>
</comment>
<evidence type="ECO:0000256" key="1">
    <source>
        <dbReference type="SAM" id="MobiDB-lite"/>
    </source>
</evidence>
<protein>
    <submittedName>
        <fullName evidence="2">Uncharacterized protein</fullName>
    </submittedName>
</protein>
<dbReference type="EMBL" id="JAWWNJ010000003">
    <property type="protein sequence ID" value="KAK7059807.1"/>
    <property type="molecule type" value="Genomic_DNA"/>
</dbReference>
<name>A0AAW0E7G0_9AGAR</name>
<feature type="region of interest" description="Disordered" evidence="1">
    <location>
        <begin position="113"/>
        <end position="139"/>
    </location>
</feature>
<gene>
    <name evidence="2" type="ORF">R3P38DRAFT_971194</name>
</gene>
<dbReference type="AlphaFoldDB" id="A0AAW0E7G0"/>
<sequence length="378" mass="41729">MDPRLYIPQHHLRVWSFQPTPHIPRAATPPSEIAWLPKPLVLIIALPRIVTPQCSRPPAVIVEFRGRRDCWASTMVDASPAPTRPSKGGGNTGAPHQGTPGVMRIFAGAPRTRTPDPWAVIPRPRPPSLRAGGRHHPNRMSRNVDAVLESPALQPGSGDEEPDYLSAAAASGDDEAGRSPLRKLCTRRFSACNTNSLSGLIVSVFERGLSAVSSTSGGFVLHRRQSRKRRMYRRIRNSRLTSVSTSVYRAWRARPARNIPHLRRVRGGRRSVYISECSSLGGASCSIVPSCMFETVFPMGRRLTFPTPLGAGPARMLDLYNLPQTLYRQLLAALEEDAPVSIEASRAGLRIRASRTIHRRSLQNARASHYVMRWAGSE</sequence>
<feature type="region of interest" description="Disordered" evidence="1">
    <location>
        <begin position="151"/>
        <end position="178"/>
    </location>
</feature>
<evidence type="ECO:0000313" key="3">
    <source>
        <dbReference type="Proteomes" id="UP001362999"/>
    </source>
</evidence>
<organism evidence="2 3">
    <name type="scientific">Favolaschia claudopus</name>
    <dbReference type="NCBI Taxonomy" id="2862362"/>
    <lineage>
        <taxon>Eukaryota</taxon>
        <taxon>Fungi</taxon>
        <taxon>Dikarya</taxon>
        <taxon>Basidiomycota</taxon>
        <taxon>Agaricomycotina</taxon>
        <taxon>Agaricomycetes</taxon>
        <taxon>Agaricomycetidae</taxon>
        <taxon>Agaricales</taxon>
        <taxon>Marasmiineae</taxon>
        <taxon>Mycenaceae</taxon>
        <taxon>Favolaschia</taxon>
    </lineage>
</organism>
<feature type="region of interest" description="Disordered" evidence="1">
    <location>
        <begin position="76"/>
        <end position="100"/>
    </location>
</feature>
<dbReference type="Proteomes" id="UP001362999">
    <property type="component" value="Unassembled WGS sequence"/>
</dbReference>
<proteinExistence type="predicted"/>
<evidence type="ECO:0000313" key="2">
    <source>
        <dbReference type="EMBL" id="KAK7059807.1"/>
    </source>
</evidence>
<keyword evidence="3" id="KW-1185">Reference proteome</keyword>
<accession>A0AAW0E7G0</accession>